<organism evidence="2 3">
    <name type="scientific">Streptomyces heilongjiangensis</name>
    <dbReference type="NCBI Taxonomy" id="945052"/>
    <lineage>
        <taxon>Bacteria</taxon>
        <taxon>Bacillati</taxon>
        <taxon>Actinomycetota</taxon>
        <taxon>Actinomycetes</taxon>
        <taxon>Kitasatosporales</taxon>
        <taxon>Streptomycetaceae</taxon>
        <taxon>Streptomyces</taxon>
    </lineage>
</organism>
<proteinExistence type="predicted"/>
<accession>A0ABW1BLN2</accession>
<sequence length="165" mass="18959">MSSWPPREVVRLRQDIEPLAEWVKNPPAERTDEEKIWLVRFFVVRICGYLEQVTFECARAYIDGKSGGPVRVFSQSWITRTKNPSPDNILSLAGRFGGDFEASLRDLLDADDQRLSRELSFLVNRRHQIAHGQSEGLNRAKAVTLYECAVEIADWFLDNLNPNRP</sequence>
<evidence type="ECO:0000259" key="1">
    <source>
        <dbReference type="Pfam" id="PF18735"/>
    </source>
</evidence>
<protein>
    <submittedName>
        <fullName evidence="2">HEPN domain-containing protein</fullName>
    </submittedName>
</protein>
<comment type="caution">
    <text evidence="2">The sequence shown here is derived from an EMBL/GenBank/DDBJ whole genome shotgun (WGS) entry which is preliminary data.</text>
</comment>
<keyword evidence="3" id="KW-1185">Reference proteome</keyword>
<evidence type="ECO:0000313" key="3">
    <source>
        <dbReference type="Proteomes" id="UP001596112"/>
    </source>
</evidence>
<name>A0ABW1BLN2_9ACTN</name>
<reference evidence="3" key="1">
    <citation type="journal article" date="2019" name="Int. J. Syst. Evol. Microbiol.">
        <title>The Global Catalogue of Microorganisms (GCM) 10K type strain sequencing project: providing services to taxonomists for standard genome sequencing and annotation.</title>
        <authorList>
            <consortium name="The Broad Institute Genomics Platform"/>
            <consortium name="The Broad Institute Genome Sequencing Center for Infectious Disease"/>
            <person name="Wu L."/>
            <person name="Ma J."/>
        </authorList>
    </citation>
    <scope>NUCLEOTIDE SEQUENCE [LARGE SCALE GENOMIC DNA]</scope>
    <source>
        <strain evidence="3">JCM 9918</strain>
    </source>
</reference>
<dbReference type="InterPro" id="IPR041519">
    <property type="entry name" value="HEPN_RiboL-PSP"/>
</dbReference>
<dbReference type="Pfam" id="PF18735">
    <property type="entry name" value="HEPN_RiboL-PSP"/>
    <property type="match status" value="1"/>
</dbReference>
<dbReference type="RefSeq" id="WP_380970029.1">
    <property type="nucleotide sequence ID" value="NZ_JAQOSL010000101.1"/>
</dbReference>
<feature type="domain" description="RiboL-PSP-HEPN" evidence="1">
    <location>
        <begin position="29"/>
        <end position="154"/>
    </location>
</feature>
<evidence type="ECO:0000313" key="2">
    <source>
        <dbReference type="EMBL" id="MFC5813325.1"/>
    </source>
</evidence>
<dbReference type="Proteomes" id="UP001596112">
    <property type="component" value="Unassembled WGS sequence"/>
</dbReference>
<dbReference type="EMBL" id="JBHSNZ010000065">
    <property type="protein sequence ID" value="MFC5813325.1"/>
    <property type="molecule type" value="Genomic_DNA"/>
</dbReference>
<gene>
    <name evidence="2" type="ORF">ACFQGO_38510</name>
</gene>